<feature type="region of interest" description="Disordered" evidence="10">
    <location>
        <begin position="495"/>
        <end position="519"/>
    </location>
</feature>
<feature type="transmembrane region" description="Helical" evidence="11">
    <location>
        <begin position="93"/>
        <end position="112"/>
    </location>
</feature>
<dbReference type="AlphaFoldDB" id="A0A4Y6PMB9"/>
<evidence type="ECO:0000256" key="11">
    <source>
        <dbReference type="SAM" id="Phobius"/>
    </source>
</evidence>
<evidence type="ECO:0000256" key="3">
    <source>
        <dbReference type="ARBA" id="ARBA00022692"/>
    </source>
</evidence>
<evidence type="ECO:0000256" key="8">
    <source>
        <dbReference type="ARBA" id="ARBA00023157"/>
    </source>
</evidence>
<protein>
    <submittedName>
        <fullName evidence="14">Vitamin K epoxide reductase family protein</fullName>
    </submittedName>
</protein>
<dbReference type="CDD" id="cd12919">
    <property type="entry name" value="VKOR_2"/>
    <property type="match status" value="1"/>
</dbReference>
<feature type="transmembrane region" description="Helical" evidence="11">
    <location>
        <begin position="197"/>
        <end position="220"/>
    </location>
</feature>
<accession>A0A4Y6PMB9</accession>
<organism evidence="14 15">
    <name type="scientific">Persicimonas caeni</name>
    <dbReference type="NCBI Taxonomy" id="2292766"/>
    <lineage>
        <taxon>Bacteria</taxon>
        <taxon>Deltaproteobacteria</taxon>
        <taxon>Bradymonadales</taxon>
        <taxon>Bradymonadaceae</taxon>
        <taxon>Persicimonas</taxon>
    </lineage>
</organism>
<keyword evidence="8" id="KW-1015">Disulfide bond</keyword>
<dbReference type="GO" id="GO:0048038">
    <property type="term" value="F:quinone binding"/>
    <property type="evidence" value="ECO:0007669"/>
    <property type="project" value="UniProtKB-KW"/>
</dbReference>
<feature type="transmembrane region" description="Helical" evidence="11">
    <location>
        <begin position="52"/>
        <end position="73"/>
    </location>
</feature>
<dbReference type="GO" id="GO:0016491">
    <property type="term" value="F:oxidoreductase activity"/>
    <property type="evidence" value="ECO:0007669"/>
    <property type="project" value="UniProtKB-KW"/>
</dbReference>
<feature type="domain" description="SPW repeat-containing integral membrane" evidence="12">
    <location>
        <begin position="394"/>
        <end position="482"/>
    </location>
</feature>
<feature type="compositionally biased region" description="Polar residues" evidence="10">
    <location>
        <begin position="495"/>
        <end position="508"/>
    </location>
</feature>
<evidence type="ECO:0000256" key="7">
    <source>
        <dbReference type="ARBA" id="ARBA00023136"/>
    </source>
</evidence>
<evidence type="ECO:0000256" key="5">
    <source>
        <dbReference type="ARBA" id="ARBA00022989"/>
    </source>
</evidence>
<accession>A0A5B8XXH4</accession>
<keyword evidence="7 11" id="KW-0472">Membrane</keyword>
<evidence type="ECO:0000256" key="1">
    <source>
        <dbReference type="ARBA" id="ARBA00004141"/>
    </source>
</evidence>
<dbReference type="EMBL" id="CP041186">
    <property type="protein sequence ID" value="QDG49431.1"/>
    <property type="molecule type" value="Genomic_DNA"/>
</dbReference>
<sequence>MSDDNHGGMGERGVSRPMAHGSGDHDGGDGGDGSMSPGQREKMLHMHHKKTLWCYWTVILLGLWTMSAPFTFGYLGEAADLGREVWMSDNVRIWGMVASEIISGLVLVVFGWRSLKPGRPISQWICCFAGIWLSAAPLLLWSPNAAAYLNATVVGALVIALTILIPGMPNMIMYMKMGGDLPKGWSYNPSSWAQRSVMIGLGFLGWLVSRYLGAFQLGYIDHMWDPFFGEGSRKVLMSNMSHMWPISDAGLGAFSYTFEFLMGWMGAPSRWRTMPWMVTFFGILVIPLGLTHILLVISQPVIVGYWCTMCLLAAAIMLPMIPLEVDEVIAMGQHVKRRVDAGEPFWRVFWKGGDASEAGQDERSPEFIEFHDRPLEVTKAAFWGMSWSWWLAACTAIGIWLMFAPTVFGFEKTIPADIHHLGGALIVTTSVISMGEVIRRGRYVNLLLGLIVGVGPWLFSGIGVTASILASVAGALVIGLSLPLGPIRESYGSWNKRISNDPTDTPSPSRHAGAEPQHA</sequence>
<feature type="transmembrane region" description="Helical" evidence="11">
    <location>
        <begin position="389"/>
        <end position="408"/>
    </location>
</feature>
<feature type="domain" description="SPW repeat-containing integral membrane" evidence="12">
    <location>
        <begin position="53"/>
        <end position="162"/>
    </location>
</feature>
<proteinExistence type="inferred from homology"/>
<keyword evidence="5 11" id="KW-1133">Transmembrane helix</keyword>
<feature type="transmembrane region" description="Helical" evidence="11">
    <location>
        <begin position="276"/>
        <end position="297"/>
    </location>
</feature>
<comment type="subcellular location">
    <subcellularLocation>
        <location evidence="1">Membrane</location>
        <topology evidence="1">Multi-pass membrane protein</topology>
    </subcellularLocation>
</comment>
<feature type="transmembrane region" description="Helical" evidence="11">
    <location>
        <begin position="468"/>
        <end position="487"/>
    </location>
</feature>
<dbReference type="Pfam" id="PF03779">
    <property type="entry name" value="SPW"/>
    <property type="match status" value="2"/>
</dbReference>
<name>A0A4Y6PMB9_PERCE</name>
<keyword evidence="6" id="KW-0560">Oxidoreductase</keyword>
<evidence type="ECO:0000313" key="15">
    <source>
        <dbReference type="Proteomes" id="UP000315995"/>
    </source>
</evidence>
<evidence type="ECO:0000256" key="10">
    <source>
        <dbReference type="SAM" id="MobiDB-lite"/>
    </source>
</evidence>
<evidence type="ECO:0000256" key="9">
    <source>
        <dbReference type="ARBA" id="ARBA00023284"/>
    </source>
</evidence>
<dbReference type="InterPro" id="IPR012932">
    <property type="entry name" value="VKOR"/>
</dbReference>
<dbReference type="OrthoDB" id="9814124at2"/>
<evidence type="ECO:0000256" key="2">
    <source>
        <dbReference type="ARBA" id="ARBA00006214"/>
    </source>
</evidence>
<gene>
    <name evidence="14" type="ORF">FIV42_01365</name>
</gene>
<feature type="transmembrane region" description="Helical" evidence="11">
    <location>
        <begin position="147"/>
        <end position="167"/>
    </location>
</feature>
<evidence type="ECO:0000313" key="14">
    <source>
        <dbReference type="EMBL" id="QDG49431.1"/>
    </source>
</evidence>
<feature type="domain" description="Vitamin K epoxide reductase" evidence="13">
    <location>
        <begin position="197"/>
        <end position="323"/>
    </location>
</feature>
<dbReference type="InterPro" id="IPR038354">
    <property type="entry name" value="VKOR_sf"/>
</dbReference>
<evidence type="ECO:0000256" key="4">
    <source>
        <dbReference type="ARBA" id="ARBA00022719"/>
    </source>
</evidence>
<dbReference type="RefSeq" id="WP_141195929.1">
    <property type="nucleotide sequence ID" value="NZ_CP041186.1"/>
</dbReference>
<comment type="similarity">
    <text evidence="2">Belongs to the VKOR family.</text>
</comment>
<feature type="transmembrane region" description="Helical" evidence="11">
    <location>
        <begin position="303"/>
        <end position="321"/>
    </location>
</feature>
<dbReference type="InterPro" id="IPR005530">
    <property type="entry name" value="SPW"/>
</dbReference>
<evidence type="ECO:0000256" key="6">
    <source>
        <dbReference type="ARBA" id="ARBA00023002"/>
    </source>
</evidence>
<feature type="transmembrane region" description="Helical" evidence="11">
    <location>
        <begin position="443"/>
        <end position="462"/>
    </location>
</feature>
<keyword evidence="9" id="KW-0676">Redox-active center</keyword>
<feature type="transmembrane region" description="Helical" evidence="11">
    <location>
        <begin position="124"/>
        <end position="141"/>
    </location>
</feature>
<keyword evidence="4" id="KW-0874">Quinone</keyword>
<feature type="region of interest" description="Disordered" evidence="10">
    <location>
        <begin position="1"/>
        <end position="39"/>
    </location>
</feature>
<dbReference type="Proteomes" id="UP000315995">
    <property type="component" value="Chromosome"/>
</dbReference>
<dbReference type="GO" id="GO:0016020">
    <property type="term" value="C:membrane"/>
    <property type="evidence" value="ECO:0007669"/>
    <property type="project" value="UniProtKB-SubCell"/>
</dbReference>
<reference evidence="14 15" key="1">
    <citation type="submission" date="2019-06" db="EMBL/GenBank/DDBJ databases">
        <title>Persicimonas caeni gen. nov., sp. nov., a predatory bacterium isolated from solar saltern.</title>
        <authorList>
            <person name="Wang S."/>
        </authorList>
    </citation>
    <scope>NUCLEOTIDE SEQUENCE [LARGE SCALE GENOMIC DNA]</scope>
    <source>
        <strain evidence="14 15">YN101</strain>
    </source>
</reference>
<dbReference type="Pfam" id="PF07884">
    <property type="entry name" value="VKOR"/>
    <property type="match status" value="1"/>
</dbReference>
<dbReference type="Gene3D" id="1.20.1440.130">
    <property type="entry name" value="VKOR domain"/>
    <property type="match status" value="1"/>
</dbReference>
<keyword evidence="3 11" id="KW-0812">Transmembrane</keyword>
<evidence type="ECO:0000259" key="12">
    <source>
        <dbReference type="Pfam" id="PF03779"/>
    </source>
</evidence>
<keyword evidence="15" id="KW-1185">Reference proteome</keyword>
<evidence type="ECO:0000259" key="13">
    <source>
        <dbReference type="Pfam" id="PF07884"/>
    </source>
</evidence>